<evidence type="ECO:0000256" key="1">
    <source>
        <dbReference type="SAM" id="MobiDB-lite"/>
    </source>
</evidence>
<dbReference type="STRING" id="1805209.AUJ73_05050"/>
<protein>
    <submittedName>
        <fullName evidence="2">Uncharacterized protein</fullName>
    </submittedName>
</protein>
<gene>
    <name evidence="2" type="ORF">AUJ73_05050</name>
</gene>
<feature type="compositionally biased region" description="Basic and acidic residues" evidence="1">
    <location>
        <begin position="95"/>
        <end position="121"/>
    </location>
</feature>
<dbReference type="EMBL" id="MNUY01000080">
    <property type="protein sequence ID" value="OIO12772.1"/>
    <property type="molecule type" value="Genomic_DNA"/>
</dbReference>
<sequence length="163" mass="18191">MTGSKIKKIIAGGFEIVKDTTKEIAGAVGPGALLEHALGQDRKASEMGDYLKNIGDPALQGEKLKQREAEISQKDQAEMENARRILAGLPPHMQLPKEQKELRPYEENMQEEEKKAQEVEAQKQQQQQSLVEPTVKQQRGSMRGKRKSPQKGFEGLKKDTKVG</sequence>
<organism evidence="2 3">
    <name type="scientific">Candidatus Gottesmanbacteria bacterium CG1_02_37_22</name>
    <dbReference type="NCBI Taxonomy" id="1805209"/>
    <lineage>
        <taxon>Bacteria</taxon>
        <taxon>Candidatus Gottesmaniibacteriota</taxon>
    </lineage>
</organism>
<proteinExistence type="predicted"/>
<feature type="compositionally biased region" description="Basic and acidic residues" evidence="1">
    <location>
        <begin position="154"/>
        <end position="163"/>
    </location>
</feature>
<dbReference type="Proteomes" id="UP000183120">
    <property type="component" value="Unassembled WGS sequence"/>
</dbReference>
<comment type="caution">
    <text evidence="2">The sequence shown here is derived from an EMBL/GenBank/DDBJ whole genome shotgun (WGS) entry which is preliminary data.</text>
</comment>
<accession>A0A1J4TKU4</accession>
<name>A0A1J4TKU4_9BACT</name>
<reference evidence="2 3" key="1">
    <citation type="journal article" date="2016" name="Environ. Microbiol.">
        <title>Genomic resolution of a cold subsurface aquifer community provides metabolic insights for novel microbes adapted to high CO concentrations.</title>
        <authorList>
            <person name="Probst A.J."/>
            <person name="Castelle C.J."/>
            <person name="Singh A."/>
            <person name="Brown C.T."/>
            <person name="Anantharaman K."/>
            <person name="Sharon I."/>
            <person name="Hug L.A."/>
            <person name="Burstein D."/>
            <person name="Emerson J.B."/>
            <person name="Thomas B.C."/>
            <person name="Banfield J.F."/>
        </authorList>
    </citation>
    <scope>NUCLEOTIDE SEQUENCE [LARGE SCALE GENOMIC DNA]</scope>
    <source>
        <strain evidence="2">CG1_02_37_22</strain>
    </source>
</reference>
<feature type="region of interest" description="Disordered" evidence="1">
    <location>
        <begin position="87"/>
        <end position="163"/>
    </location>
</feature>
<evidence type="ECO:0000313" key="2">
    <source>
        <dbReference type="EMBL" id="OIO12772.1"/>
    </source>
</evidence>
<evidence type="ECO:0000313" key="3">
    <source>
        <dbReference type="Proteomes" id="UP000183120"/>
    </source>
</evidence>
<dbReference type="AlphaFoldDB" id="A0A1J4TKU4"/>
<feature type="compositionally biased region" description="Polar residues" evidence="1">
    <location>
        <begin position="129"/>
        <end position="140"/>
    </location>
</feature>